<feature type="compositionally biased region" description="Gly residues" evidence="1">
    <location>
        <begin position="97"/>
        <end position="106"/>
    </location>
</feature>
<evidence type="ECO:0000313" key="3">
    <source>
        <dbReference type="Proteomes" id="UP001632038"/>
    </source>
</evidence>
<name>A0ABD3EM41_9LAMI</name>
<accession>A0ABD3EM41</accession>
<reference evidence="3" key="1">
    <citation type="journal article" date="2024" name="IScience">
        <title>Strigolactones Initiate the Formation of Haustorium-like Structures in Castilleja.</title>
        <authorList>
            <person name="Buerger M."/>
            <person name="Peterson D."/>
            <person name="Chory J."/>
        </authorList>
    </citation>
    <scope>NUCLEOTIDE SEQUENCE [LARGE SCALE GENOMIC DNA]</scope>
</reference>
<dbReference type="PANTHER" id="PTHR48196">
    <property type="entry name" value="DUF630 DOMAIN-CONTAINING PROTEIN"/>
    <property type="match status" value="1"/>
</dbReference>
<dbReference type="PANTHER" id="PTHR48196:SF1">
    <property type="entry name" value="DUF630 DOMAIN-CONTAINING PROTEIN"/>
    <property type="match status" value="1"/>
</dbReference>
<dbReference type="EMBL" id="JAVIJP010000002">
    <property type="protein sequence ID" value="KAL3654832.1"/>
    <property type="molecule type" value="Genomic_DNA"/>
</dbReference>
<organism evidence="2 3">
    <name type="scientific">Castilleja foliolosa</name>
    <dbReference type="NCBI Taxonomy" id="1961234"/>
    <lineage>
        <taxon>Eukaryota</taxon>
        <taxon>Viridiplantae</taxon>
        <taxon>Streptophyta</taxon>
        <taxon>Embryophyta</taxon>
        <taxon>Tracheophyta</taxon>
        <taxon>Spermatophyta</taxon>
        <taxon>Magnoliopsida</taxon>
        <taxon>eudicotyledons</taxon>
        <taxon>Gunneridae</taxon>
        <taxon>Pentapetalae</taxon>
        <taxon>asterids</taxon>
        <taxon>lamiids</taxon>
        <taxon>Lamiales</taxon>
        <taxon>Orobanchaceae</taxon>
        <taxon>Pedicularideae</taxon>
        <taxon>Castillejinae</taxon>
        <taxon>Castilleja</taxon>
    </lineage>
</organism>
<sequence>MQMGIQSSLSEMETRQEMAAIFKRFGDEQSALFDQYERLSFEVQLNKAMLGRSLSEPAVASRYPPAVKPEKQGWRRGRGSGFHKVMKKLLSQILGHKGPGPTGKDGGPSDRKDPIFLKAFSRSVRV</sequence>
<keyword evidence="3" id="KW-1185">Reference proteome</keyword>
<comment type="caution">
    <text evidence="2">The sequence shown here is derived from an EMBL/GenBank/DDBJ whole genome shotgun (WGS) entry which is preliminary data.</text>
</comment>
<dbReference type="AlphaFoldDB" id="A0ABD3EM41"/>
<dbReference type="Proteomes" id="UP001632038">
    <property type="component" value="Unassembled WGS sequence"/>
</dbReference>
<feature type="region of interest" description="Disordered" evidence="1">
    <location>
        <begin position="59"/>
        <end position="79"/>
    </location>
</feature>
<proteinExistence type="predicted"/>
<evidence type="ECO:0000313" key="2">
    <source>
        <dbReference type="EMBL" id="KAL3654832.1"/>
    </source>
</evidence>
<feature type="region of interest" description="Disordered" evidence="1">
    <location>
        <begin position="93"/>
        <end position="114"/>
    </location>
</feature>
<protein>
    <submittedName>
        <fullName evidence="2">Uncharacterized protein</fullName>
    </submittedName>
</protein>
<evidence type="ECO:0000256" key="1">
    <source>
        <dbReference type="SAM" id="MobiDB-lite"/>
    </source>
</evidence>
<gene>
    <name evidence="2" type="ORF">CASFOL_000618</name>
</gene>